<organism evidence="1 2">
    <name type="scientific">Lithospermum erythrorhizon</name>
    <name type="common">Purple gromwell</name>
    <name type="synonym">Lithospermum officinale var. erythrorhizon</name>
    <dbReference type="NCBI Taxonomy" id="34254"/>
    <lineage>
        <taxon>Eukaryota</taxon>
        <taxon>Viridiplantae</taxon>
        <taxon>Streptophyta</taxon>
        <taxon>Embryophyta</taxon>
        <taxon>Tracheophyta</taxon>
        <taxon>Spermatophyta</taxon>
        <taxon>Magnoliopsida</taxon>
        <taxon>eudicotyledons</taxon>
        <taxon>Gunneridae</taxon>
        <taxon>Pentapetalae</taxon>
        <taxon>asterids</taxon>
        <taxon>lamiids</taxon>
        <taxon>Boraginales</taxon>
        <taxon>Boraginaceae</taxon>
        <taxon>Boraginoideae</taxon>
        <taxon>Lithospermeae</taxon>
        <taxon>Lithospermum</taxon>
    </lineage>
</organism>
<proteinExistence type="predicted"/>
<dbReference type="AlphaFoldDB" id="A0AAV3PKG2"/>
<gene>
    <name evidence="1" type="ORF">LIER_43117</name>
</gene>
<protein>
    <recommendedName>
        <fullName evidence="3">Gag-pol polyprotein</fullName>
    </recommendedName>
</protein>
<keyword evidence="2" id="KW-1185">Reference proteome</keyword>
<comment type="caution">
    <text evidence="1">The sequence shown here is derived from an EMBL/GenBank/DDBJ whole genome shotgun (WGS) entry which is preliminary data.</text>
</comment>
<sequence>MEGINEGGSITRRPLLGETNYPYWKAKMTAFLRSVNMKTWKAVLNGFTSPTQNNAEGVAVVKREVEWTATEAELSLENNKALNAILCAVDDEIIKLISSCMAPKEA</sequence>
<dbReference type="Proteomes" id="UP001454036">
    <property type="component" value="Unassembled WGS sequence"/>
</dbReference>
<accession>A0AAV3PKG2</accession>
<dbReference type="EMBL" id="BAABME010032809">
    <property type="protein sequence ID" value="GAA0150800.1"/>
    <property type="molecule type" value="Genomic_DNA"/>
</dbReference>
<evidence type="ECO:0008006" key="3">
    <source>
        <dbReference type="Google" id="ProtNLM"/>
    </source>
</evidence>
<name>A0AAV3PKG2_LITER</name>
<reference evidence="1 2" key="1">
    <citation type="submission" date="2024-01" db="EMBL/GenBank/DDBJ databases">
        <title>The complete chloroplast genome sequence of Lithospermum erythrorhizon: insights into the phylogenetic relationship among Boraginaceae species and the maternal lineages of purple gromwells.</title>
        <authorList>
            <person name="Okada T."/>
            <person name="Watanabe K."/>
        </authorList>
    </citation>
    <scope>NUCLEOTIDE SEQUENCE [LARGE SCALE GENOMIC DNA]</scope>
</reference>
<evidence type="ECO:0000313" key="1">
    <source>
        <dbReference type="EMBL" id="GAA0150800.1"/>
    </source>
</evidence>
<evidence type="ECO:0000313" key="2">
    <source>
        <dbReference type="Proteomes" id="UP001454036"/>
    </source>
</evidence>